<dbReference type="Proteomes" id="UP000694580">
    <property type="component" value="Chromosome 6"/>
</dbReference>
<evidence type="ECO:0000256" key="1">
    <source>
        <dbReference type="ARBA" id="ARBA00004498"/>
    </source>
</evidence>
<keyword evidence="3" id="KW-0964">Secreted</keyword>
<evidence type="ECO:0000256" key="6">
    <source>
        <dbReference type="ARBA" id="ARBA00022737"/>
    </source>
</evidence>
<dbReference type="PANTHER" id="PTHR10900">
    <property type="entry name" value="PERIOSTIN-RELATED"/>
    <property type="match status" value="1"/>
</dbReference>
<dbReference type="GO" id="GO:0031012">
    <property type="term" value="C:extracellular matrix"/>
    <property type="evidence" value="ECO:0007669"/>
    <property type="project" value="TreeGrafter"/>
</dbReference>
<dbReference type="PIRSF" id="PIRSF016553">
    <property type="entry name" value="BIGH3_OSF2"/>
    <property type="match status" value="1"/>
</dbReference>
<feature type="domain" description="FAS1" evidence="10">
    <location>
        <begin position="233"/>
        <end position="364"/>
    </location>
</feature>
<evidence type="ECO:0000256" key="9">
    <source>
        <dbReference type="SAM" id="SignalP"/>
    </source>
</evidence>
<feature type="domain" description="FAS1" evidence="10">
    <location>
        <begin position="91"/>
        <end position="229"/>
    </location>
</feature>
<dbReference type="GO" id="GO:0050839">
    <property type="term" value="F:cell adhesion molecule binding"/>
    <property type="evidence" value="ECO:0007669"/>
    <property type="project" value="TreeGrafter"/>
</dbReference>
<feature type="chain" id="PRO_5044247779" description="Periostin" evidence="9">
    <location>
        <begin position="22"/>
        <end position="805"/>
    </location>
</feature>
<dbReference type="PROSITE" id="PS51041">
    <property type="entry name" value="EMI"/>
    <property type="match status" value="1"/>
</dbReference>
<evidence type="ECO:0000313" key="13">
    <source>
        <dbReference type="Proteomes" id="UP000694580"/>
    </source>
</evidence>
<evidence type="ECO:0000313" key="12">
    <source>
        <dbReference type="Ensembl" id="ENSDCDP00010057654.1"/>
    </source>
</evidence>
<accession>A0AAY4EJW7</accession>
<reference evidence="12 13" key="1">
    <citation type="submission" date="2020-06" db="EMBL/GenBank/DDBJ databases">
        <authorList>
            <consortium name="Wellcome Sanger Institute Data Sharing"/>
        </authorList>
    </citation>
    <scope>NUCLEOTIDE SEQUENCE [LARGE SCALE GENOMIC DNA]</scope>
</reference>
<dbReference type="FunFam" id="2.30.180.10:FF:000002">
    <property type="entry name" value="periostin isoform X1"/>
    <property type="match status" value="1"/>
</dbReference>
<keyword evidence="4" id="KW-0272">Extracellular matrix</keyword>
<reference evidence="12" key="3">
    <citation type="submission" date="2025-09" db="UniProtKB">
        <authorList>
            <consortium name="Ensembl"/>
        </authorList>
    </citation>
    <scope>IDENTIFICATION</scope>
</reference>
<organism evidence="12 13">
    <name type="scientific">Denticeps clupeoides</name>
    <name type="common">denticle herring</name>
    <dbReference type="NCBI Taxonomy" id="299321"/>
    <lineage>
        <taxon>Eukaryota</taxon>
        <taxon>Metazoa</taxon>
        <taxon>Chordata</taxon>
        <taxon>Craniata</taxon>
        <taxon>Vertebrata</taxon>
        <taxon>Euteleostomi</taxon>
        <taxon>Actinopterygii</taxon>
        <taxon>Neopterygii</taxon>
        <taxon>Teleostei</taxon>
        <taxon>Clupei</taxon>
        <taxon>Clupeiformes</taxon>
        <taxon>Denticipitoidei</taxon>
        <taxon>Denticipitidae</taxon>
        <taxon>Denticeps</taxon>
    </lineage>
</organism>
<evidence type="ECO:0000256" key="8">
    <source>
        <dbReference type="ARBA" id="ARBA00023157"/>
    </source>
</evidence>
<protein>
    <recommendedName>
        <fullName evidence="14">Periostin</fullName>
    </recommendedName>
</protein>
<dbReference type="Gene3D" id="2.30.180.10">
    <property type="entry name" value="FAS1 domain"/>
    <property type="match status" value="4"/>
</dbReference>
<dbReference type="FunFam" id="2.30.180.10:FF:000001">
    <property type="entry name" value="periostin isoform X1"/>
    <property type="match status" value="1"/>
</dbReference>
<comment type="subcellular location">
    <subcellularLocation>
        <location evidence="1">Secreted</location>
        <location evidence="1">Extracellular space</location>
        <location evidence="1">Extracellular matrix</location>
    </subcellularLocation>
</comment>
<dbReference type="FunFam" id="2.30.180.10:FF:000032">
    <property type="entry name" value="Fasciclin domain-containing protein, putative"/>
    <property type="match status" value="1"/>
</dbReference>
<dbReference type="GO" id="GO:0005615">
    <property type="term" value="C:extracellular space"/>
    <property type="evidence" value="ECO:0007669"/>
    <property type="project" value="TreeGrafter"/>
</dbReference>
<dbReference type="FunFam" id="2.30.180.10:FF:000003">
    <property type="entry name" value="periostin isoform X1"/>
    <property type="match status" value="1"/>
</dbReference>
<dbReference type="SUPFAM" id="SSF82153">
    <property type="entry name" value="FAS1 domain"/>
    <property type="match status" value="4"/>
</dbReference>
<dbReference type="Ensembl" id="ENSDCDT00010068340.1">
    <property type="protein sequence ID" value="ENSDCDP00010057654.1"/>
    <property type="gene ID" value="ENSDCDG00010032587.1"/>
</dbReference>
<dbReference type="SMART" id="SM00554">
    <property type="entry name" value="FAS1"/>
    <property type="match status" value="4"/>
</dbReference>
<dbReference type="PANTHER" id="PTHR10900:SF12">
    <property type="entry name" value="PERIOSTIN"/>
    <property type="match status" value="1"/>
</dbReference>
<dbReference type="InterPro" id="IPR000782">
    <property type="entry name" value="FAS1_domain"/>
</dbReference>
<feature type="domain" description="EMI" evidence="11">
    <location>
        <begin position="39"/>
        <end position="93"/>
    </location>
</feature>
<feature type="signal peptide" evidence="9">
    <location>
        <begin position="1"/>
        <end position="21"/>
    </location>
</feature>
<keyword evidence="8" id="KW-1015">Disulfide bond</keyword>
<dbReference type="AlphaFoldDB" id="A0AAY4EJW7"/>
<keyword evidence="5 9" id="KW-0732">Signal</keyword>
<feature type="domain" description="FAS1" evidence="10">
    <location>
        <begin position="493"/>
        <end position="625"/>
    </location>
</feature>
<keyword evidence="2" id="KW-0301">Gamma-carboxyglutamic acid</keyword>
<dbReference type="PROSITE" id="PS50213">
    <property type="entry name" value="FAS1"/>
    <property type="match status" value="4"/>
</dbReference>
<sequence length="805" mass="88919">MELLLAASCLLLLSALDMVDCSAYDKIVAHSRIRAKNQGPNMCALQQVMGTEKKYFSTCRNWYKGSICGKKATVLYQCCPGYMPLEGVRGCPAVAPIDHVYGTLGLVNAKITQNYSSISRLQEEIEGHGSFTMFAPSDDAWNLVDPSKRDALVSNVNIELYNALHYHMVNKRLLTKDLKNDMSVKSMFNDHSLYINHYSNGVVTVNCARIIYGNQVATNGVVHVVDRVITAVGSSIKNVMEAEADLTSLRAIAETSGLMEKLGEPGHYTLFAPTNDAFEKLDKDVLERIMSDPTIRQALLKYHLVNSVQCSEAIMSGSVYETMEGSNIEIGCDGQSLTVNGIKMVLRKDIVTTNGVIHMIDQVLMPDSAKQVMELVADGTFKDMVSELGLSAAMRPQTEYTLLAPLNGAFTDEVMSLDQRVLKLILENHILKLKVTINELYNGQLLETLGGKLLRVFIYRTAACIENACMIRGSKEGSNGALHLLQGLIKAAESSIYELLMSDGRFKIFLSLMEKAGLADLLKQEGSYTVFAPTDEAFDGLTEEDIGLLTNDMNALRAILLYHFSNGIFINGGLEGGVTNLLKSIQGKNLQLLSVNNSIRVNSINVPESDIMASNGVVHVVKTMLYPGDLPVGRQDLLVLLQKLIKYLQVKYVAGYTYGEIPLTFISKYGEYFPAALNASVPILTKVIVEGEPTVTKFTKVIERDPVVTKVTRVIEGTPGIYYSYSTSSDGRETYTENIYFSKISSLQGNPELVAEESERITKLIQGQRCSLHTPHHMSHICRSARIVGMKRKGRLVRRHPKPKE</sequence>
<evidence type="ECO:0000256" key="2">
    <source>
        <dbReference type="ARBA" id="ARBA00022479"/>
    </source>
</evidence>
<evidence type="ECO:0000256" key="4">
    <source>
        <dbReference type="ARBA" id="ARBA00022530"/>
    </source>
</evidence>
<evidence type="ECO:0000256" key="3">
    <source>
        <dbReference type="ARBA" id="ARBA00022525"/>
    </source>
</evidence>
<evidence type="ECO:0000259" key="10">
    <source>
        <dbReference type="PROSITE" id="PS50213"/>
    </source>
</evidence>
<proteinExistence type="predicted"/>
<dbReference type="GeneTree" id="ENSGT00530000063860"/>
<dbReference type="InterPro" id="IPR050904">
    <property type="entry name" value="Adhesion/Biosynth-related"/>
</dbReference>
<keyword evidence="13" id="KW-1185">Reference proteome</keyword>
<dbReference type="InterPro" id="IPR016666">
    <property type="entry name" value="TGFBI/POSTN"/>
</dbReference>
<reference evidence="12" key="2">
    <citation type="submission" date="2025-08" db="UniProtKB">
        <authorList>
            <consortium name="Ensembl"/>
        </authorList>
    </citation>
    <scope>IDENTIFICATION</scope>
</reference>
<dbReference type="GO" id="GO:0007155">
    <property type="term" value="P:cell adhesion"/>
    <property type="evidence" value="ECO:0007669"/>
    <property type="project" value="UniProtKB-KW"/>
</dbReference>
<evidence type="ECO:0000256" key="5">
    <source>
        <dbReference type="ARBA" id="ARBA00022729"/>
    </source>
</evidence>
<dbReference type="GO" id="GO:0030198">
    <property type="term" value="P:extracellular matrix organization"/>
    <property type="evidence" value="ECO:0007669"/>
    <property type="project" value="TreeGrafter"/>
</dbReference>
<dbReference type="InterPro" id="IPR036378">
    <property type="entry name" value="FAS1_dom_sf"/>
</dbReference>
<keyword evidence="7" id="KW-0130">Cell adhesion</keyword>
<evidence type="ECO:0000256" key="7">
    <source>
        <dbReference type="ARBA" id="ARBA00022889"/>
    </source>
</evidence>
<evidence type="ECO:0008006" key="14">
    <source>
        <dbReference type="Google" id="ProtNLM"/>
    </source>
</evidence>
<dbReference type="InterPro" id="IPR011489">
    <property type="entry name" value="EMI_domain"/>
</dbReference>
<feature type="domain" description="FAS1" evidence="10">
    <location>
        <begin position="365"/>
        <end position="489"/>
    </location>
</feature>
<name>A0AAY4EJW7_9TELE</name>
<keyword evidence="6" id="KW-0677">Repeat</keyword>
<evidence type="ECO:0000259" key="11">
    <source>
        <dbReference type="PROSITE" id="PS51041"/>
    </source>
</evidence>
<gene>
    <name evidence="12" type="primary">postna</name>
</gene>
<dbReference type="Pfam" id="PF02469">
    <property type="entry name" value="Fasciclin"/>
    <property type="match status" value="4"/>
</dbReference>